<feature type="transmembrane region" description="Helical" evidence="1">
    <location>
        <begin position="86"/>
        <end position="105"/>
    </location>
</feature>
<keyword evidence="3" id="KW-1185">Reference proteome</keyword>
<dbReference type="InterPro" id="IPR021737">
    <property type="entry name" value="Phage_phiKZ_Orf197"/>
</dbReference>
<name>A0ABW5A0L9_9BACL</name>
<dbReference type="Proteomes" id="UP001597343">
    <property type="component" value="Unassembled WGS sequence"/>
</dbReference>
<dbReference type="RefSeq" id="WP_386047827.1">
    <property type="nucleotide sequence ID" value="NZ_JBHUIO010000009.1"/>
</dbReference>
<dbReference type="Pfam" id="PF11750">
    <property type="entry name" value="DUF3307"/>
    <property type="match status" value="1"/>
</dbReference>
<evidence type="ECO:0000313" key="2">
    <source>
        <dbReference type="EMBL" id="MFD2171208.1"/>
    </source>
</evidence>
<gene>
    <name evidence="2" type="ORF">ACFSOY_14665</name>
</gene>
<keyword evidence="1" id="KW-1133">Transmembrane helix</keyword>
<accession>A0ABW5A0L9</accession>
<proteinExistence type="predicted"/>
<sequence length="109" mass="13022">MEWLVGHLIGDYLLQNDWMVHHKKEKTLKGELACNLHCAIWTFCVLLCTGWWDWTHAILVFGSHYLLDRTGFVYWYVNRINLERPAAWLYIVVDNVMHLLALFLIDKYV</sequence>
<reference evidence="3" key="1">
    <citation type="journal article" date="2019" name="Int. J. Syst. Evol. Microbiol.">
        <title>The Global Catalogue of Microorganisms (GCM) 10K type strain sequencing project: providing services to taxonomists for standard genome sequencing and annotation.</title>
        <authorList>
            <consortium name="The Broad Institute Genomics Platform"/>
            <consortium name="The Broad Institute Genome Sequencing Center for Infectious Disease"/>
            <person name="Wu L."/>
            <person name="Ma J."/>
        </authorList>
    </citation>
    <scope>NUCLEOTIDE SEQUENCE [LARGE SCALE GENOMIC DNA]</scope>
    <source>
        <strain evidence="3">CGMCC 1.13574</strain>
    </source>
</reference>
<feature type="transmembrane region" description="Helical" evidence="1">
    <location>
        <begin position="32"/>
        <end position="52"/>
    </location>
</feature>
<keyword evidence="1" id="KW-0472">Membrane</keyword>
<keyword evidence="1" id="KW-0812">Transmembrane</keyword>
<evidence type="ECO:0000256" key="1">
    <source>
        <dbReference type="SAM" id="Phobius"/>
    </source>
</evidence>
<evidence type="ECO:0000313" key="3">
    <source>
        <dbReference type="Proteomes" id="UP001597343"/>
    </source>
</evidence>
<protein>
    <submittedName>
        <fullName evidence="2">DUF3307 domain-containing protein</fullName>
    </submittedName>
</protein>
<organism evidence="2 3">
    <name type="scientific">Tumebacillus lipolyticus</name>
    <dbReference type="NCBI Taxonomy" id="1280370"/>
    <lineage>
        <taxon>Bacteria</taxon>
        <taxon>Bacillati</taxon>
        <taxon>Bacillota</taxon>
        <taxon>Bacilli</taxon>
        <taxon>Bacillales</taxon>
        <taxon>Alicyclobacillaceae</taxon>
        <taxon>Tumebacillus</taxon>
    </lineage>
</organism>
<dbReference type="EMBL" id="JBHUIO010000009">
    <property type="protein sequence ID" value="MFD2171208.1"/>
    <property type="molecule type" value="Genomic_DNA"/>
</dbReference>
<comment type="caution">
    <text evidence="2">The sequence shown here is derived from an EMBL/GenBank/DDBJ whole genome shotgun (WGS) entry which is preliminary data.</text>
</comment>